<reference evidence="2" key="1">
    <citation type="journal article" date="2015" name="Genome Announc.">
        <title>Draft Genome Sequence of Tolypothrix boutellei Strain VB521301.</title>
        <authorList>
            <person name="Chandrababunaidu M.M."/>
            <person name="Singh D."/>
            <person name="Sen D."/>
            <person name="Bhan S."/>
            <person name="Das S."/>
            <person name="Gupta A."/>
            <person name="Adhikary S.P."/>
            <person name="Tripathy S."/>
        </authorList>
    </citation>
    <scope>NUCLEOTIDE SEQUENCE</scope>
    <source>
        <strain evidence="2">VB521301</strain>
    </source>
</reference>
<comment type="caution">
    <text evidence="2">The sequence shown here is derived from an EMBL/GenBank/DDBJ whole genome shotgun (WGS) entry which is preliminary data.</text>
</comment>
<dbReference type="OrthoDB" id="560125at2"/>
<dbReference type="AlphaFoldDB" id="A0A0C1R9C8"/>
<dbReference type="RefSeq" id="WP_050045525.1">
    <property type="nucleotide sequence ID" value="NZ_JHEG04000001.1"/>
</dbReference>
<organism evidence="2">
    <name type="scientific">Tolypothrix bouteillei VB521301</name>
    <dbReference type="NCBI Taxonomy" id="1479485"/>
    <lineage>
        <taxon>Bacteria</taxon>
        <taxon>Bacillati</taxon>
        <taxon>Cyanobacteriota</taxon>
        <taxon>Cyanophyceae</taxon>
        <taxon>Nostocales</taxon>
        <taxon>Tolypothrichaceae</taxon>
        <taxon>Tolypothrix</taxon>
    </lineage>
</organism>
<dbReference type="Pfam" id="PF08846">
    <property type="entry name" value="DUF1816"/>
    <property type="match status" value="1"/>
</dbReference>
<name>A0A0C1R9C8_9CYAN</name>
<evidence type="ECO:0000313" key="3">
    <source>
        <dbReference type="Proteomes" id="UP000029738"/>
    </source>
</evidence>
<evidence type="ECO:0000313" key="1">
    <source>
        <dbReference type="EMBL" id="KAF3890390.1"/>
    </source>
</evidence>
<protein>
    <submittedName>
        <fullName evidence="1">DUF1816 domain-containing protein</fullName>
    </submittedName>
</protein>
<dbReference type="STRING" id="1479485.DA73_0212065"/>
<sequence>MYSTEMIPEPLELAWWIEIITVFPRCSYFFGPFMSAEEANRLQAGYIEDLEQEGSQVMFAQVKWCQPQVLTTLEYQVLSKE</sequence>
<proteinExistence type="predicted"/>
<accession>A0A0C1R9C8</accession>
<keyword evidence="3" id="KW-1185">Reference proteome</keyword>
<dbReference type="Proteomes" id="UP000029738">
    <property type="component" value="Unassembled WGS sequence"/>
</dbReference>
<dbReference type="EMBL" id="JHEG04000001">
    <property type="protein sequence ID" value="KAF3890390.1"/>
    <property type="molecule type" value="Genomic_DNA"/>
</dbReference>
<dbReference type="InterPro" id="IPR014945">
    <property type="entry name" value="DUF1816"/>
</dbReference>
<reference evidence="1" key="2">
    <citation type="submission" date="2019-11" db="EMBL/GenBank/DDBJ databases">
        <title>Improved Assembly of Tolypothrix boutellei genome.</title>
        <authorList>
            <person name="Sarangi A.N."/>
            <person name="Mukherjee M."/>
            <person name="Ghosh S."/>
            <person name="Singh D."/>
            <person name="Das A."/>
            <person name="Kant S."/>
            <person name="Prusty A."/>
            <person name="Tripathy S."/>
        </authorList>
    </citation>
    <scope>NUCLEOTIDE SEQUENCE</scope>
    <source>
        <strain evidence="1">VB521301</strain>
    </source>
</reference>
<gene>
    <name evidence="2" type="ORF">DA73_0212065</name>
    <name evidence="1" type="ORF">DA73_0400036795</name>
</gene>
<dbReference type="EMBL" id="JHEG02000037">
    <property type="protein sequence ID" value="KIE12288.1"/>
    <property type="molecule type" value="Genomic_DNA"/>
</dbReference>
<evidence type="ECO:0000313" key="2">
    <source>
        <dbReference type="EMBL" id="KIE12288.1"/>
    </source>
</evidence>